<dbReference type="InterPro" id="IPR038513">
    <property type="entry name" value="FAIM1_dom_sf"/>
</dbReference>
<dbReference type="Pfam" id="PF06905">
    <property type="entry name" value="FAIM1"/>
    <property type="match status" value="1"/>
</dbReference>
<keyword evidence="2" id="KW-1185">Reference proteome</keyword>
<dbReference type="OrthoDB" id="6262731at2759"/>
<comment type="caution">
    <text evidence="1">The sequence shown here is derived from an EMBL/GenBank/DDBJ whole genome shotgun (WGS) entry which is preliminary data.</text>
</comment>
<dbReference type="AlphaFoldDB" id="A0A016VR03"/>
<dbReference type="InterPro" id="IPR010695">
    <property type="entry name" value="FAIM1"/>
</dbReference>
<protein>
    <submittedName>
        <fullName evidence="1">Uncharacterized protein</fullName>
    </submittedName>
</protein>
<accession>A0A016VR03</accession>
<dbReference type="GO" id="GO:1902042">
    <property type="term" value="P:negative regulation of extrinsic apoptotic signaling pathway via death domain receptors"/>
    <property type="evidence" value="ECO:0007669"/>
    <property type="project" value="TreeGrafter"/>
</dbReference>
<dbReference type="EMBL" id="JARK01001341">
    <property type="protein sequence ID" value="EYC29850.1"/>
    <property type="molecule type" value="Genomic_DNA"/>
</dbReference>
<sequence length="241" mass="27785">MPHSGVWRPHKTKPLRIVFDASFKKKGEHSLNDVMFKGESFVGKVHDILIWSRTSSITKHTEYCLDGLSYRKNPELASEIAKSLYVDNILLHAEDTQETSRKYHESKTLFAGIGMNLREFVSISEEVNQKIPEQDQIPSGNIKFLGVSYITAADKSVYIKVKEILRRDWMFKLVGKEPFQLGKMKCLITVEALGTFAYEYSLEVNGKNYEKFREEQSKKLLCWETRIGGEETRIVLGLHFD</sequence>
<gene>
    <name evidence="1" type="primary">Acey_s0005.g2293</name>
    <name evidence="1" type="ORF">Y032_0005g2293</name>
</gene>
<reference evidence="2" key="1">
    <citation type="journal article" date="2015" name="Nat. Genet.">
        <title>The genome and transcriptome of the zoonotic hookworm Ancylostoma ceylanicum identify infection-specific gene families.</title>
        <authorList>
            <person name="Schwarz E.M."/>
            <person name="Hu Y."/>
            <person name="Antoshechkin I."/>
            <person name="Miller M.M."/>
            <person name="Sternberg P.W."/>
            <person name="Aroian R.V."/>
        </authorList>
    </citation>
    <scope>NUCLEOTIDE SEQUENCE</scope>
    <source>
        <strain evidence="2">HY135</strain>
    </source>
</reference>
<dbReference type="Gene3D" id="2.40.128.180">
    <property type="match status" value="1"/>
</dbReference>
<dbReference type="STRING" id="53326.A0A016VR03"/>
<organism evidence="1 2">
    <name type="scientific">Ancylostoma ceylanicum</name>
    <dbReference type="NCBI Taxonomy" id="53326"/>
    <lineage>
        <taxon>Eukaryota</taxon>
        <taxon>Metazoa</taxon>
        <taxon>Ecdysozoa</taxon>
        <taxon>Nematoda</taxon>
        <taxon>Chromadorea</taxon>
        <taxon>Rhabditida</taxon>
        <taxon>Rhabditina</taxon>
        <taxon>Rhabditomorpha</taxon>
        <taxon>Strongyloidea</taxon>
        <taxon>Ancylostomatidae</taxon>
        <taxon>Ancylostomatinae</taxon>
        <taxon>Ancylostoma</taxon>
    </lineage>
</organism>
<name>A0A016VR03_9BILA</name>
<evidence type="ECO:0000313" key="1">
    <source>
        <dbReference type="EMBL" id="EYC29850.1"/>
    </source>
</evidence>
<dbReference type="Proteomes" id="UP000024635">
    <property type="component" value="Unassembled WGS sequence"/>
</dbReference>
<proteinExistence type="predicted"/>
<dbReference type="PANTHER" id="PTHR13088:SF3">
    <property type="entry name" value="FAS APOPTOTIC INHIBITORY MOLECULE 1"/>
    <property type="match status" value="1"/>
</dbReference>
<evidence type="ECO:0000313" key="2">
    <source>
        <dbReference type="Proteomes" id="UP000024635"/>
    </source>
</evidence>
<dbReference type="PANTHER" id="PTHR13088">
    <property type="entry name" value="FAS APOPTOTIC INHIBITORY MOLECULE FAIM"/>
    <property type="match status" value="1"/>
</dbReference>